<dbReference type="RefSeq" id="WP_095848127.1">
    <property type="nucleotide sequence ID" value="NZ_CP014136.1"/>
</dbReference>
<evidence type="ECO:0000256" key="1">
    <source>
        <dbReference type="ARBA" id="ARBA00004196"/>
    </source>
</evidence>
<dbReference type="SUPFAM" id="SSF111369">
    <property type="entry name" value="HlyD-like secretion proteins"/>
    <property type="match status" value="1"/>
</dbReference>
<dbReference type="InterPro" id="IPR058625">
    <property type="entry name" value="MdtA-like_BSH"/>
</dbReference>
<dbReference type="GO" id="GO:1990961">
    <property type="term" value="P:xenobiotic detoxification by transmembrane export across the plasma membrane"/>
    <property type="evidence" value="ECO:0007669"/>
    <property type="project" value="InterPro"/>
</dbReference>
<evidence type="ECO:0000259" key="8">
    <source>
        <dbReference type="Pfam" id="PF25967"/>
    </source>
</evidence>
<dbReference type="Gene3D" id="6.20.50.140">
    <property type="match status" value="1"/>
</dbReference>
<accession>A0A250B644</accession>
<reference evidence="9 10" key="1">
    <citation type="submission" date="2016-01" db="EMBL/GenBank/DDBJ databases">
        <authorList>
            <person name="Oliw E.H."/>
        </authorList>
    </citation>
    <scope>NUCLEOTIDE SEQUENCE [LARGE SCALE GENOMIC DNA]</scope>
    <source>
        <strain evidence="9 10">FRB97</strain>
    </source>
</reference>
<dbReference type="Gene3D" id="2.40.50.100">
    <property type="match status" value="1"/>
</dbReference>
<keyword evidence="3" id="KW-0813">Transport</keyword>
<dbReference type="Pfam" id="PF25967">
    <property type="entry name" value="RND-MFP_C"/>
    <property type="match status" value="1"/>
</dbReference>
<dbReference type="InterPro" id="IPR058627">
    <property type="entry name" value="MdtA-like_C"/>
</dbReference>
<keyword evidence="6" id="KW-0812">Transmembrane</keyword>
<dbReference type="GO" id="GO:0019898">
    <property type="term" value="C:extrinsic component of membrane"/>
    <property type="evidence" value="ECO:0007669"/>
    <property type="project" value="InterPro"/>
</dbReference>
<evidence type="ECO:0000256" key="2">
    <source>
        <dbReference type="ARBA" id="ARBA00009477"/>
    </source>
</evidence>
<gene>
    <name evidence="9" type="ORF">AWC35_20575</name>
</gene>
<dbReference type="OrthoDB" id="9791520at2"/>
<dbReference type="EMBL" id="CP014136">
    <property type="protein sequence ID" value="ATA21546.1"/>
    <property type="molecule type" value="Genomic_DNA"/>
</dbReference>
<dbReference type="Proteomes" id="UP000217182">
    <property type="component" value="Chromosome"/>
</dbReference>
<keyword evidence="4 5" id="KW-0175">Coiled coil</keyword>
<evidence type="ECO:0000256" key="6">
    <source>
        <dbReference type="SAM" id="Phobius"/>
    </source>
</evidence>
<dbReference type="Pfam" id="PF25917">
    <property type="entry name" value="BSH_RND"/>
    <property type="match status" value="1"/>
</dbReference>
<protein>
    <submittedName>
        <fullName evidence="9">Efflux transporter periplasmic adaptor subunit</fullName>
    </submittedName>
</protein>
<comment type="similarity">
    <text evidence="2">Belongs to the membrane fusion protein (MFP) (TC 8.A.1) family.</text>
</comment>
<dbReference type="KEGG" id="gqu:AWC35_20575"/>
<organism evidence="9 10">
    <name type="scientific">Gibbsiella quercinecans</name>
    <dbReference type="NCBI Taxonomy" id="929813"/>
    <lineage>
        <taxon>Bacteria</taxon>
        <taxon>Pseudomonadati</taxon>
        <taxon>Pseudomonadota</taxon>
        <taxon>Gammaproteobacteria</taxon>
        <taxon>Enterobacterales</taxon>
        <taxon>Yersiniaceae</taxon>
        <taxon>Gibbsiella</taxon>
    </lineage>
</organism>
<dbReference type="GO" id="GO:0030313">
    <property type="term" value="C:cell envelope"/>
    <property type="evidence" value="ECO:0007669"/>
    <property type="project" value="UniProtKB-SubCell"/>
</dbReference>
<evidence type="ECO:0000256" key="3">
    <source>
        <dbReference type="ARBA" id="ARBA00022448"/>
    </source>
</evidence>
<dbReference type="NCBIfam" id="TIGR01730">
    <property type="entry name" value="RND_mfp"/>
    <property type="match status" value="1"/>
</dbReference>
<dbReference type="GO" id="GO:1990281">
    <property type="term" value="C:efflux pump complex"/>
    <property type="evidence" value="ECO:0007669"/>
    <property type="project" value="TreeGrafter"/>
</dbReference>
<dbReference type="PANTHER" id="PTHR30469:SF33">
    <property type="entry name" value="SLR1207 PROTEIN"/>
    <property type="match status" value="1"/>
</dbReference>
<proteinExistence type="inferred from homology"/>
<name>A0A250B644_9GAMM</name>
<evidence type="ECO:0000313" key="10">
    <source>
        <dbReference type="Proteomes" id="UP000217182"/>
    </source>
</evidence>
<dbReference type="GO" id="GO:0015562">
    <property type="term" value="F:efflux transmembrane transporter activity"/>
    <property type="evidence" value="ECO:0007669"/>
    <property type="project" value="TreeGrafter"/>
</dbReference>
<keyword evidence="10" id="KW-1185">Reference proteome</keyword>
<dbReference type="GO" id="GO:1990195">
    <property type="term" value="C:macrolide transmembrane transporter complex"/>
    <property type="evidence" value="ECO:0007669"/>
    <property type="project" value="InterPro"/>
</dbReference>
<keyword evidence="6" id="KW-0472">Membrane</keyword>
<feature type="domain" description="Multidrug resistance protein MdtA-like barrel-sandwich hybrid" evidence="7">
    <location>
        <begin position="60"/>
        <end position="213"/>
    </location>
</feature>
<feature type="domain" description="Multidrug resistance protein MdtA-like C-terminal permuted SH3" evidence="8">
    <location>
        <begin position="323"/>
        <end position="381"/>
    </location>
</feature>
<comment type="subcellular location">
    <subcellularLocation>
        <location evidence="1">Cell envelope</location>
    </subcellularLocation>
</comment>
<evidence type="ECO:0000259" key="7">
    <source>
        <dbReference type="Pfam" id="PF25917"/>
    </source>
</evidence>
<evidence type="ECO:0000256" key="5">
    <source>
        <dbReference type="SAM" id="Coils"/>
    </source>
</evidence>
<keyword evidence="6" id="KW-1133">Transmembrane helix</keyword>
<dbReference type="Gene3D" id="6.10.140.1990">
    <property type="match status" value="1"/>
</dbReference>
<evidence type="ECO:0000256" key="4">
    <source>
        <dbReference type="ARBA" id="ARBA00023054"/>
    </source>
</evidence>
<evidence type="ECO:0000313" key="9">
    <source>
        <dbReference type="EMBL" id="ATA21546.1"/>
    </source>
</evidence>
<feature type="coiled-coil region" evidence="5">
    <location>
        <begin position="145"/>
        <end position="172"/>
    </location>
</feature>
<dbReference type="InterPro" id="IPR006143">
    <property type="entry name" value="RND_pump_MFP"/>
</dbReference>
<dbReference type="Gene3D" id="2.40.30.170">
    <property type="match status" value="1"/>
</dbReference>
<feature type="transmembrane region" description="Helical" evidence="6">
    <location>
        <begin position="12"/>
        <end position="30"/>
    </location>
</feature>
<dbReference type="PANTHER" id="PTHR30469">
    <property type="entry name" value="MULTIDRUG RESISTANCE PROTEIN MDTA"/>
    <property type="match status" value="1"/>
</dbReference>
<dbReference type="AlphaFoldDB" id="A0A250B644"/>
<dbReference type="InterPro" id="IPR030190">
    <property type="entry name" value="MacA_alpha-hairpin_sf"/>
</dbReference>
<sequence>MLFSQRRQRGVALIGAMIIAMALLLFWPRAAPLTYITVPVRNGDIENTILAAGKLDAIDRVNVGAQVSGQVKSLKIKVGDHVHKGQLIAEIDDLPQRNELRNAEAALNVAYAQQLAKQAALKQVEAEFRRQKRMLSDNASSQQDYESAEATLATTQADLLALKAQILQAQIEVDNKKLALGYTKILAPMDGTVIAVITQQGQTVNANQTAPTIAKLAKLDVMHIKAQISEADITHVTIGQKAYFTIFSEPGERYNAILRSVELAPESVMQDDALSVSQSSSGSDNPSVYYNALLDVPNAENKFRIAMTAQVSILRAEAKNTPLIPLQAVSNKPGGKREVLILGADDKPQAREITTGITNNVDIQVLAGLKPGERVVLSSTQNGAANTR</sequence>